<protein>
    <submittedName>
        <fullName evidence="2">Transporter</fullName>
    </submittedName>
</protein>
<feature type="chain" id="PRO_5032445150" evidence="1">
    <location>
        <begin position="24"/>
        <end position="287"/>
    </location>
</feature>
<evidence type="ECO:0000313" key="3">
    <source>
        <dbReference type="Proteomes" id="UP000593966"/>
    </source>
</evidence>
<name>A0A7S6VXG5_9GAMM</name>
<dbReference type="AlphaFoldDB" id="A0A7S6VXG5"/>
<dbReference type="InterPro" id="IPR025737">
    <property type="entry name" value="FApF"/>
</dbReference>
<accession>A0A7S6VXG5</accession>
<dbReference type="RefSeq" id="WP_180046186.1">
    <property type="nucleotide sequence ID" value="NZ_CP048659.1"/>
</dbReference>
<keyword evidence="3" id="KW-1185">Reference proteome</keyword>
<feature type="signal peptide" evidence="1">
    <location>
        <begin position="1"/>
        <end position="23"/>
    </location>
</feature>
<proteinExistence type="predicted"/>
<sequence>MNRQMLHKGLLTALFLLPLQGHALDIDAQDYRRAPNGTNIFLLYGQYANRDAYYAGSDKVNNGELESQIGIGRFVHYSEIGGIKMAQQFLVPFGKLKASGDSAALGESSGVLGDIILANTFWLIDKPQDKYLGFTPFFSFPTGSYKDENALNIGENRFKTILQASYLQYWNERFGTDLTADVTFYGDNKDDVKGRIEQDMGYQLQADVFYNLNPKFTLSAGVSYMDAGDTTVQGIDHAASTQSKLWAGTTYNINQRSNVLMTVGRDIDVENTFKENFRFNFRYVYIF</sequence>
<organism evidence="2 3">
    <name type="scientific">Acinetobacter piscicola</name>
    <dbReference type="NCBI Taxonomy" id="2006115"/>
    <lineage>
        <taxon>Bacteria</taxon>
        <taxon>Pseudomonadati</taxon>
        <taxon>Pseudomonadota</taxon>
        <taxon>Gammaproteobacteria</taxon>
        <taxon>Moraxellales</taxon>
        <taxon>Moraxellaceae</taxon>
        <taxon>Acinetobacter</taxon>
    </lineage>
</organism>
<gene>
    <name evidence="2" type="ORF">G0028_12735</name>
</gene>
<dbReference type="EMBL" id="CP048659">
    <property type="protein sequence ID" value="QOW46694.1"/>
    <property type="molecule type" value="Genomic_DNA"/>
</dbReference>
<keyword evidence="1" id="KW-0732">Signal</keyword>
<dbReference type="Proteomes" id="UP000593966">
    <property type="component" value="Chromosome"/>
</dbReference>
<evidence type="ECO:0000313" key="2">
    <source>
        <dbReference type="EMBL" id="QOW46694.1"/>
    </source>
</evidence>
<evidence type="ECO:0000256" key="1">
    <source>
        <dbReference type="SAM" id="SignalP"/>
    </source>
</evidence>
<reference evidence="2 3" key="1">
    <citation type="submission" date="2020-02" db="EMBL/GenBank/DDBJ databases">
        <title>Tigecycline-resistant Acinetobacter species from pigs and migratory birds.</title>
        <authorList>
            <person name="Chen C."/>
            <person name="Sun J."/>
            <person name="Liao X.-P."/>
            <person name="Liu Y.-H."/>
        </authorList>
    </citation>
    <scope>NUCLEOTIDE SEQUENCE [LARGE SCALE GENOMIC DNA]</scope>
    <source>
        <strain evidence="2 3">YH12207_T</strain>
    </source>
</reference>
<dbReference type="Pfam" id="PF13557">
    <property type="entry name" value="Phenol_MetA_deg"/>
    <property type="match status" value="1"/>
</dbReference>